<feature type="compositionally biased region" description="Basic and acidic residues" evidence="2">
    <location>
        <begin position="1"/>
        <end position="14"/>
    </location>
</feature>
<dbReference type="InterPro" id="IPR011989">
    <property type="entry name" value="ARM-like"/>
</dbReference>
<protein>
    <submittedName>
        <fullName evidence="5">Putative interferon-related developmental regulator 1-like</fullName>
    </submittedName>
</protein>
<evidence type="ECO:0000259" key="4">
    <source>
        <dbReference type="Pfam" id="PF05004"/>
    </source>
</evidence>
<feature type="domain" description="Interferon-related developmental regulator N-terminal" evidence="4">
    <location>
        <begin position="40"/>
        <end position="341"/>
    </location>
</feature>
<dbReference type="SUPFAM" id="SSF48371">
    <property type="entry name" value="ARM repeat"/>
    <property type="match status" value="1"/>
</dbReference>
<name>A0A2G8LEX3_STIJA</name>
<dbReference type="Pfam" id="PF04836">
    <property type="entry name" value="IFRD_C"/>
    <property type="match status" value="1"/>
</dbReference>
<dbReference type="EMBL" id="MRZV01000101">
    <property type="protein sequence ID" value="PIK58819.1"/>
    <property type="molecule type" value="Genomic_DNA"/>
</dbReference>
<dbReference type="PANTHER" id="PTHR12354">
    <property type="entry name" value="INTERFERON-RELATED DEVELOPMENTAL REGULATOR"/>
    <property type="match status" value="1"/>
</dbReference>
<feature type="domain" description="Interferon-related developmental regulator C-terminal" evidence="3">
    <location>
        <begin position="386"/>
        <end position="436"/>
    </location>
</feature>
<evidence type="ECO:0000259" key="3">
    <source>
        <dbReference type="Pfam" id="PF04836"/>
    </source>
</evidence>
<organism evidence="5 6">
    <name type="scientific">Stichopus japonicus</name>
    <name type="common">Sea cucumber</name>
    <dbReference type="NCBI Taxonomy" id="307972"/>
    <lineage>
        <taxon>Eukaryota</taxon>
        <taxon>Metazoa</taxon>
        <taxon>Echinodermata</taxon>
        <taxon>Eleutherozoa</taxon>
        <taxon>Echinozoa</taxon>
        <taxon>Holothuroidea</taxon>
        <taxon>Aspidochirotacea</taxon>
        <taxon>Aspidochirotida</taxon>
        <taxon>Stichopodidae</taxon>
        <taxon>Apostichopus</taxon>
    </lineage>
</organism>
<comment type="caution">
    <text evidence="5">The sequence shown here is derived from an EMBL/GenBank/DDBJ whole genome shotgun (WGS) entry which is preliminary data.</text>
</comment>
<dbReference type="STRING" id="307972.A0A2G8LEX3"/>
<keyword evidence="6" id="KW-1185">Reference proteome</keyword>
<dbReference type="InterPro" id="IPR016024">
    <property type="entry name" value="ARM-type_fold"/>
</dbReference>
<reference evidence="5 6" key="1">
    <citation type="journal article" date="2017" name="PLoS Biol.">
        <title>The sea cucumber genome provides insights into morphological evolution and visceral regeneration.</title>
        <authorList>
            <person name="Zhang X."/>
            <person name="Sun L."/>
            <person name="Yuan J."/>
            <person name="Sun Y."/>
            <person name="Gao Y."/>
            <person name="Zhang L."/>
            <person name="Li S."/>
            <person name="Dai H."/>
            <person name="Hamel J.F."/>
            <person name="Liu C."/>
            <person name="Yu Y."/>
            <person name="Liu S."/>
            <person name="Lin W."/>
            <person name="Guo K."/>
            <person name="Jin S."/>
            <person name="Xu P."/>
            <person name="Storey K.B."/>
            <person name="Huan P."/>
            <person name="Zhang T."/>
            <person name="Zhou Y."/>
            <person name="Zhang J."/>
            <person name="Lin C."/>
            <person name="Li X."/>
            <person name="Xing L."/>
            <person name="Huo D."/>
            <person name="Sun M."/>
            <person name="Wang L."/>
            <person name="Mercier A."/>
            <person name="Li F."/>
            <person name="Yang H."/>
            <person name="Xiang J."/>
        </authorList>
    </citation>
    <scope>NUCLEOTIDE SEQUENCE [LARGE SCALE GENOMIC DNA]</scope>
    <source>
        <strain evidence="5">Shaxun</strain>
        <tissue evidence="5">Muscle</tissue>
    </source>
</reference>
<dbReference type="AlphaFoldDB" id="A0A2G8LEX3"/>
<dbReference type="InterPro" id="IPR039777">
    <property type="entry name" value="IFRD"/>
</dbReference>
<feature type="region of interest" description="Disordered" evidence="2">
    <location>
        <begin position="1"/>
        <end position="48"/>
    </location>
</feature>
<evidence type="ECO:0000313" key="5">
    <source>
        <dbReference type="EMBL" id="PIK58819.1"/>
    </source>
</evidence>
<dbReference type="Gene3D" id="1.25.10.10">
    <property type="entry name" value="Leucine-rich Repeat Variant"/>
    <property type="match status" value="1"/>
</dbReference>
<dbReference type="OrthoDB" id="18978at2759"/>
<dbReference type="InterPro" id="IPR007701">
    <property type="entry name" value="Interferon-rel_develop_reg_N"/>
</dbReference>
<dbReference type="Pfam" id="PF05004">
    <property type="entry name" value="IFRD"/>
    <property type="match status" value="1"/>
</dbReference>
<evidence type="ECO:0000256" key="2">
    <source>
        <dbReference type="SAM" id="MobiDB-lite"/>
    </source>
</evidence>
<dbReference type="InterPro" id="IPR006921">
    <property type="entry name" value="Interferon-rel_develop_reg_C"/>
</dbReference>
<feature type="compositionally biased region" description="Polar residues" evidence="2">
    <location>
        <begin position="37"/>
        <end position="47"/>
    </location>
</feature>
<accession>A0A2G8LEX3</accession>
<evidence type="ECO:0000313" key="6">
    <source>
        <dbReference type="Proteomes" id="UP000230750"/>
    </source>
</evidence>
<dbReference type="Proteomes" id="UP000230750">
    <property type="component" value="Unassembled WGS sequence"/>
</dbReference>
<proteinExistence type="inferred from homology"/>
<dbReference type="PANTHER" id="PTHR12354:SF1">
    <property type="entry name" value="INTERFERON-RELATED DEVELOPMENTAL REGULATOR 1"/>
    <property type="match status" value="1"/>
</dbReference>
<evidence type="ECO:0000256" key="1">
    <source>
        <dbReference type="ARBA" id="ARBA00008828"/>
    </source>
</evidence>
<sequence length="440" mass="48803">MCKKSHIAEPDRKLSPVGAAGGLPKSNEGSEADNTDLETASVTSSHLSELDSIEEAAAKLGLDEEDDNSEQNDLEDKIEELIDGTTQKSAQGRQTCLDGLRAAFAKKFLPEFVQKRKATLSDCVERCLKRGKGEEQGAAALLSVLVYIQLGASVDTEEVFNSMKPILLTTLQDSSASSKARRSCALALGIGSFIAPGDYETLKSCMSALEQIFSQSYFKGDGSSPTHSPEIHKLHCAAISAWTLLLSIMSARVVGEMIESHLPKLPQLLESDDVNLRIVAGETIALFYELAREEDEEFYGDDMDELMAKLKELATDSNKYRAKKDRRQQRSSFRDIMKTIETNESPYELIKFGQESIELDSWVRRRQYSALREVLGSGTNTHLKENHLLREIFGLGDPLVIIPGTSNQLTKFERHQNNLAAFKALTKVRSKQRDKRVPVL</sequence>
<gene>
    <name evidence="5" type="ORF">BSL78_04278</name>
</gene>
<comment type="similarity">
    <text evidence="1">Belongs to the IFRD family.</text>
</comment>